<dbReference type="AlphaFoldDB" id="A0A139PGP7"/>
<gene>
    <name evidence="1" type="ORF">SORDD16_00076</name>
</gene>
<dbReference type="PATRIC" id="fig|1303.79.peg.88"/>
<name>A0A139PGP7_STROR</name>
<proteinExistence type="predicted"/>
<accession>A0A139PGP7</accession>
<comment type="caution">
    <text evidence="1">The sequence shown here is derived from an EMBL/GenBank/DDBJ whole genome shotgun (WGS) entry which is preliminary data.</text>
</comment>
<evidence type="ECO:0000313" key="1">
    <source>
        <dbReference type="EMBL" id="KXT88395.1"/>
    </source>
</evidence>
<dbReference type="Proteomes" id="UP000072653">
    <property type="component" value="Unassembled WGS sequence"/>
</dbReference>
<reference evidence="1 2" key="1">
    <citation type="submission" date="2016-01" db="EMBL/GenBank/DDBJ databases">
        <title>Highly variable Streptococcus oralis are common among viridans streptococci isolated from primates.</title>
        <authorList>
            <person name="Denapaite D."/>
            <person name="Rieger M."/>
            <person name="Koendgen S."/>
            <person name="Brueckner R."/>
            <person name="Ochigava I."/>
            <person name="Kappeler P."/>
            <person name="Maetz-Rensing K."/>
            <person name="Leendertz F."/>
            <person name="Hakenbeck R."/>
        </authorList>
    </citation>
    <scope>NUCLEOTIDE SEQUENCE [LARGE SCALE GENOMIC DNA]</scope>
    <source>
        <strain evidence="1 2">DD16</strain>
    </source>
</reference>
<organism evidence="1 2">
    <name type="scientific">Streptococcus oralis</name>
    <dbReference type="NCBI Taxonomy" id="1303"/>
    <lineage>
        <taxon>Bacteria</taxon>
        <taxon>Bacillati</taxon>
        <taxon>Bacillota</taxon>
        <taxon>Bacilli</taxon>
        <taxon>Lactobacillales</taxon>
        <taxon>Streptococcaceae</taxon>
        <taxon>Streptococcus</taxon>
    </lineage>
</organism>
<dbReference type="EMBL" id="LQOB01000010">
    <property type="protein sequence ID" value="KXT88395.1"/>
    <property type="molecule type" value="Genomic_DNA"/>
</dbReference>
<evidence type="ECO:0000313" key="2">
    <source>
        <dbReference type="Proteomes" id="UP000072653"/>
    </source>
</evidence>
<sequence length="98" mass="11432">MIAKELQDWFPEAQISDQPVEKPGYLTLPLASQQWILLEETGLSEREKQLVALLTQQEQARSLNPWYPYLIEGRGQAPQAFKRFSWFIAIFPISNRKI</sequence>
<protein>
    <submittedName>
        <fullName evidence="1">Leucine rich protein</fullName>
    </submittedName>
</protein>